<comment type="caution">
    <text evidence="1">The sequence shown here is derived from an EMBL/GenBank/DDBJ whole genome shotgun (WGS) entry which is preliminary data.</text>
</comment>
<proteinExistence type="predicted"/>
<reference evidence="1 2" key="1">
    <citation type="submission" date="2019-12" db="EMBL/GenBank/DDBJ databases">
        <title>Isolation and characterization of three novel carbon monoxide-oxidizing members of Halobacteria from salione crusts and soils.</title>
        <authorList>
            <person name="Myers M.R."/>
            <person name="King G.M."/>
        </authorList>
    </citation>
    <scope>NUCLEOTIDE SEQUENCE [LARGE SCALE GENOMIC DNA]</scope>
    <source>
        <strain evidence="1 2">WSH3</strain>
    </source>
</reference>
<organism evidence="1 2">
    <name type="scientific">Halovenus carboxidivorans</name>
    <dbReference type="NCBI Taxonomy" id="2692199"/>
    <lineage>
        <taxon>Archaea</taxon>
        <taxon>Methanobacteriati</taxon>
        <taxon>Methanobacteriota</taxon>
        <taxon>Stenosarchaea group</taxon>
        <taxon>Halobacteria</taxon>
        <taxon>Halobacteriales</taxon>
        <taxon>Haloarculaceae</taxon>
        <taxon>Halovenus</taxon>
    </lineage>
</organism>
<gene>
    <name evidence="1" type="ORF">GRX03_11565</name>
</gene>
<dbReference type="AlphaFoldDB" id="A0A6B0T5M0"/>
<protein>
    <submittedName>
        <fullName evidence="1">Uncharacterized protein</fullName>
    </submittedName>
</protein>
<dbReference type="Proteomes" id="UP000466535">
    <property type="component" value="Unassembled WGS sequence"/>
</dbReference>
<evidence type="ECO:0000313" key="2">
    <source>
        <dbReference type="Proteomes" id="UP000466535"/>
    </source>
</evidence>
<dbReference type="EMBL" id="WUUT01000004">
    <property type="protein sequence ID" value="MXR52237.1"/>
    <property type="molecule type" value="Genomic_DNA"/>
</dbReference>
<dbReference type="RefSeq" id="WP_159764364.1">
    <property type="nucleotide sequence ID" value="NZ_WUUT01000004.1"/>
</dbReference>
<name>A0A6B0T5M0_9EURY</name>
<accession>A0A6B0T5M0</accession>
<keyword evidence="2" id="KW-1185">Reference proteome</keyword>
<sequence length="111" mass="12931">MDEIWNEDGGLSEEFATSFGKWVARNSGDLDEVTESKIVCEFDDIGVTLGMYEETGRKEFRLQTLREEIELRMVTKYKLGNERLVLQTGRGSRRFVFDVPDEEWTVKKRSV</sequence>
<evidence type="ECO:0000313" key="1">
    <source>
        <dbReference type="EMBL" id="MXR52237.1"/>
    </source>
</evidence>